<dbReference type="EMBL" id="JBHSQJ010000083">
    <property type="protein sequence ID" value="MFC5909509.1"/>
    <property type="molecule type" value="Genomic_DNA"/>
</dbReference>
<dbReference type="PROSITE" id="PS51898">
    <property type="entry name" value="TYR_RECOMBINASE"/>
    <property type="match status" value="1"/>
</dbReference>
<protein>
    <submittedName>
        <fullName evidence="3">Tyrosine-type recombinase/integrase</fullName>
    </submittedName>
</protein>
<dbReference type="CDD" id="cd00397">
    <property type="entry name" value="DNA_BRE_C"/>
    <property type="match status" value="1"/>
</dbReference>
<dbReference type="SUPFAM" id="SSF56349">
    <property type="entry name" value="DNA breaking-rejoining enzymes"/>
    <property type="match status" value="1"/>
</dbReference>
<gene>
    <name evidence="3" type="ORF">ACFP3V_20100</name>
</gene>
<dbReference type="PANTHER" id="PTHR30349">
    <property type="entry name" value="PHAGE INTEGRASE-RELATED"/>
    <property type="match status" value="1"/>
</dbReference>
<reference evidence="4" key="1">
    <citation type="journal article" date="2019" name="Int. J. Syst. Evol. Microbiol.">
        <title>The Global Catalogue of Microorganisms (GCM) 10K type strain sequencing project: providing services to taxonomists for standard genome sequencing and annotation.</title>
        <authorList>
            <consortium name="The Broad Institute Genomics Platform"/>
            <consortium name="The Broad Institute Genome Sequencing Center for Infectious Disease"/>
            <person name="Wu L."/>
            <person name="Ma J."/>
        </authorList>
    </citation>
    <scope>NUCLEOTIDE SEQUENCE [LARGE SCALE GENOMIC DNA]</scope>
    <source>
        <strain evidence="4">JCM 4816</strain>
    </source>
</reference>
<evidence type="ECO:0000313" key="3">
    <source>
        <dbReference type="EMBL" id="MFC5909509.1"/>
    </source>
</evidence>
<keyword evidence="1" id="KW-0233">DNA recombination</keyword>
<proteinExistence type="predicted"/>
<dbReference type="Gene3D" id="1.10.443.10">
    <property type="entry name" value="Intergrase catalytic core"/>
    <property type="match status" value="1"/>
</dbReference>
<dbReference type="RefSeq" id="WP_380585371.1">
    <property type="nucleotide sequence ID" value="NZ_JBHSQJ010000083.1"/>
</dbReference>
<dbReference type="PANTHER" id="PTHR30349:SF64">
    <property type="entry name" value="PROPHAGE INTEGRASE INTD-RELATED"/>
    <property type="match status" value="1"/>
</dbReference>
<comment type="caution">
    <text evidence="3">The sequence shown here is derived from an EMBL/GenBank/DDBJ whole genome shotgun (WGS) entry which is preliminary data.</text>
</comment>
<dbReference type="InterPro" id="IPR011010">
    <property type="entry name" value="DNA_brk_join_enz"/>
</dbReference>
<feature type="domain" description="Tyr recombinase" evidence="2">
    <location>
        <begin position="234"/>
        <end position="447"/>
    </location>
</feature>
<evidence type="ECO:0000313" key="4">
    <source>
        <dbReference type="Proteomes" id="UP001596174"/>
    </source>
</evidence>
<dbReference type="Proteomes" id="UP001596174">
    <property type="component" value="Unassembled WGS sequence"/>
</dbReference>
<sequence>MTDRLSYDVKIWKTTVYAGKRGTTYTVRWTVAGAYFPKTFATSALAESFRSKLVTAAADGKGFDRETGLPVSMRTEQASTSWYDFAVEYVDARWGDMAANGRKNVARVLTAVTMATLKATPRVPELEVRTALREFAFNCNRRADAPTEVQAILRWVQRNSQPMSLWEDPRRADQVWRDVTTRLDGTRVAASSVKRIRRALNPVLEYAVHKQALPTNPLPKQKAAARTKPNTAIDKRCLISLEHTALLLDAIYHRPRGGPRLHAFFATLRYCGLRPEEAVALRVSDVTLPEEGWGELTVHRATPEVGRQWTDSGEIHDNRPLKGREAGDTRLVPVQPDLVKILRAHIVRERLKPGDILFKGEFGGVLAGVVFRRAWKRAREQVFASQPHVLASPMGRRVYDNRHSCLTEWLNGGTPPAQVAEWAGTSVALLHSTYARVVTGQKERVLAQLAVPVWVPGAPE</sequence>
<keyword evidence="4" id="KW-1185">Reference proteome</keyword>
<evidence type="ECO:0000259" key="2">
    <source>
        <dbReference type="PROSITE" id="PS51898"/>
    </source>
</evidence>
<accession>A0ABW1G420</accession>
<evidence type="ECO:0000256" key="1">
    <source>
        <dbReference type="ARBA" id="ARBA00023172"/>
    </source>
</evidence>
<name>A0ABW1G420_9ACTN</name>
<organism evidence="3 4">
    <name type="scientific">Streptacidiphilus monticola</name>
    <dbReference type="NCBI Taxonomy" id="2161674"/>
    <lineage>
        <taxon>Bacteria</taxon>
        <taxon>Bacillati</taxon>
        <taxon>Actinomycetota</taxon>
        <taxon>Actinomycetes</taxon>
        <taxon>Kitasatosporales</taxon>
        <taxon>Streptomycetaceae</taxon>
        <taxon>Streptacidiphilus</taxon>
    </lineage>
</organism>
<dbReference type="InterPro" id="IPR013762">
    <property type="entry name" value="Integrase-like_cat_sf"/>
</dbReference>
<dbReference type="InterPro" id="IPR050090">
    <property type="entry name" value="Tyrosine_recombinase_XerCD"/>
</dbReference>
<dbReference type="InterPro" id="IPR002104">
    <property type="entry name" value="Integrase_catalytic"/>
</dbReference>